<comment type="caution">
    <text evidence="9">The sequence shown here is derived from an EMBL/GenBank/DDBJ whole genome shotgun (WGS) entry which is preliminary data.</text>
</comment>
<evidence type="ECO:0000256" key="5">
    <source>
        <dbReference type="ARBA" id="ARBA00022512"/>
    </source>
</evidence>
<feature type="domain" description="Pectinesterase catalytic" evidence="8">
    <location>
        <begin position="9"/>
        <end position="117"/>
    </location>
</feature>
<keyword evidence="5" id="KW-0134">Cell wall</keyword>
<evidence type="ECO:0000256" key="4">
    <source>
        <dbReference type="ARBA" id="ARBA00013229"/>
    </source>
</evidence>
<dbReference type="InterPro" id="IPR011050">
    <property type="entry name" value="Pectin_lyase_fold/virulence"/>
</dbReference>
<comment type="pathway">
    <text evidence="2">Glycan metabolism; pectin degradation; 2-dehydro-3-deoxy-D-gluconate from pectin: step 1/5.</text>
</comment>
<dbReference type="Pfam" id="PF01095">
    <property type="entry name" value="Pectinesterase"/>
    <property type="match status" value="1"/>
</dbReference>
<evidence type="ECO:0000256" key="3">
    <source>
        <dbReference type="ARBA" id="ARBA00008891"/>
    </source>
</evidence>
<keyword evidence="7" id="KW-0063">Aspartyl esterase</keyword>
<evidence type="ECO:0000256" key="6">
    <source>
        <dbReference type="ARBA" id="ARBA00022801"/>
    </source>
</evidence>
<feature type="non-terminal residue" evidence="9">
    <location>
        <position position="1"/>
    </location>
</feature>
<dbReference type="InterPro" id="IPR000070">
    <property type="entry name" value="Pectinesterase_cat"/>
</dbReference>
<protein>
    <recommendedName>
        <fullName evidence="4">pectinesterase</fullName>
        <ecNumber evidence="4">3.1.1.11</ecNumber>
    </recommendedName>
</protein>
<gene>
    <name evidence="9" type="ORF">A2U01_0012538</name>
</gene>
<dbReference type="GO" id="GO:0030599">
    <property type="term" value="F:pectinesterase activity"/>
    <property type="evidence" value="ECO:0007669"/>
    <property type="project" value="UniProtKB-EC"/>
</dbReference>
<comment type="subcellular location">
    <subcellularLocation>
        <location evidence="1">Secreted</location>
        <location evidence="1">Cell wall</location>
    </subcellularLocation>
</comment>
<name>A0A392MVU6_9FABA</name>
<evidence type="ECO:0000256" key="1">
    <source>
        <dbReference type="ARBA" id="ARBA00004191"/>
    </source>
</evidence>
<dbReference type="GO" id="GO:0045490">
    <property type="term" value="P:pectin catabolic process"/>
    <property type="evidence" value="ECO:0007669"/>
    <property type="project" value="UniProtKB-UniPathway"/>
</dbReference>
<reference evidence="9 10" key="1">
    <citation type="journal article" date="2018" name="Front. Plant Sci.">
        <title>Red Clover (Trifolium pratense) and Zigzag Clover (T. medium) - A Picture of Genomic Similarities and Differences.</title>
        <authorList>
            <person name="Dluhosova J."/>
            <person name="Istvanek J."/>
            <person name="Nedelnik J."/>
            <person name="Repkova J."/>
        </authorList>
    </citation>
    <scope>NUCLEOTIDE SEQUENCE [LARGE SCALE GENOMIC DNA]</scope>
    <source>
        <strain evidence="10">cv. 10/8</strain>
        <tissue evidence="9">Leaf</tissue>
    </source>
</reference>
<sequence>DCSISVKAAGVITAQARTNPNDANGFVFKNCNVFGGGTTYLGRPWRTYARVLFYNTNMSNIVLPLGWDPWNFVGHEDHIEFSEYNNYGPGANTSNRVKWMKQLDLPTVTKMASTGFIDDEGWINNQLF</sequence>
<keyword evidence="6" id="KW-0378">Hydrolase</keyword>
<dbReference type="AlphaFoldDB" id="A0A392MVU6"/>
<accession>A0A392MVU6</accession>
<comment type="similarity">
    <text evidence="3">Belongs to the pectinesterase family.</text>
</comment>
<evidence type="ECO:0000256" key="7">
    <source>
        <dbReference type="ARBA" id="ARBA00023085"/>
    </source>
</evidence>
<evidence type="ECO:0000313" key="10">
    <source>
        <dbReference type="Proteomes" id="UP000265520"/>
    </source>
</evidence>
<proteinExistence type="inferred from homology"/>
<dbReference type="EC" id="3.1.1.11" evidence="4"/>
<keyword evidence="5" id="KW-0964">Secreted</keyword>
<dbReference type="PANTHER" id="PTHR31321:SF76">
    <property type="entry name" value="PECTINESTERASE 10-RELATED"/>
    <property type="match status" value="1"/>
</dbReference>
<evidence type="ECO:0000256" key="2">
    <source>
        <dbReference type="ARBA" id="ARBA00005184"/>
    </source>
</evidence>
<dbReference type="Gene3D" id="2.160.20.10">
    <property type="entry name" value="Single-stranded right-handed beta-helix, Pectin lyase-like"/>
    <property type="match status" value="1"/>
</dbReference>
<evidence type="ECO:0000259" key="8">
    <source>
        <dbReference type="Pfam" id="PF01095"/>
    </source>
</evidence>
<dbReference type="InterPro" id="IPR012334">
    <property type="entry name" value="Pectin_lyas_fold"/>
</dbReference>
<dbReference type="EMBL" id="LXQA010020788">
    <property type="protein sequence ID" value="MCH91611.1"/>
    <property type="molecule type" value="Genomic_DNA"/>
</dbReference>
<dbReference type="PANTHER" id="PTHR31321">
    <property type="entry name" value="ACYL-COA THIOESTER HYDROLASE YBHC-RELATED"/>
    <property type="match status" value="1"/>
</dbReference>
<evidence type="ECO:0000313" key="9">
    <source>
        <dbReference type="EMBL" id="MCH91611.1"/>
    </source>
</evidence>
<dbReference type="GO" id="GO:0042545">
    <property type="term" value="P:cell wall modification"/>
    <property type="evidence" value="ECO:0007669"/>
    <property type="project" value="InterPro"/>
</dbReference>
<keyword evidence="10" id="KW-1185">Reference proteome</keyword>
<dbReference type="SUPFAM" id="SSF51126">
    <property type="entry name" value="Pectin lyase-like"/>
    <property type="match status" value="1"/>
</dbReference>
<dbReference type="Proteomes" id="UP000265520">
    <property type="component" value="Unassembled WGS sequence"/>
</dbReference>
<organism evidence="9 10">
    <name type="scientific">Trifolium medium</name>
    <dbReference type="NCBI Taxonomy" id="97028"/>
    <lineage>
        <taxon>Eukaryota</taxon>
        <taxon>Viridiplantae</taxon>
        <taxon>Streptophyta</taxon>
        <taxon>Embryophyta</taxon>
        <taxon>Tracheophyta</taxon>
        <taxon>Spermatophyta</taxon>
        <taxon>Magnoliopsida</taxon>
        <taxon>eudicotyledons</taxon>
        <taxon>Gunneridae</taxon>
        <taxon>Pentapetalae</taxon>
        <taxon>rosids</taxon>
        <taxon>fabids</taxon>
        <taxon>Fabales</taxon>
        <taxon>Fabaceae</taxon>
        <taxon>Papilionoideae</taxon>
        <taxon>50 kb inversion clade</taxon>
        <taxon>NPAAA clade</taxon>
        <taxon>Hologalegina</taxon>
        <taxon>IRL clade</taxon>
        <taxon>Trifolieae</taxon>
        <taxon>Trifolium</taxon>
    </lineage>
</organism>
<dbReference type="UniPathway" id="UPA00545">
    <property type="reaction ID" value="UER00823"/>
</dbReference>